<comment type="caution">
    <text evidence="7">The sequence shown here is derived from an EMBL/GenBank/DDBJ whole genome shotgun (WGS) entry which is preliminary data.</text>
</comment>
<feature type="transmembrane region" description="Helical" evidence="5">
    <location>
        <begin position="43"/>
        <end position="63"/>
    </location>
</feature>
<dbReference type="InterPro" id="IPR005821">
    <property type="entry name" value="Ion_trans_dom"/>
</dbReference>
<protein>
    <submittedName>
        <fullName evidence="7">Sodium channel voltage-gated type</fullName>
    </submittedName>
</protein>
<keyword evidence="7" id="KW-0813">Transport</keyword>
<dbReference type="Pfam" id="PF00520">
    <property type="entry name" value="Ion_trans"/>
    <property type="match status" value="1"/>
</dbReference>
<evidence type="ECO:0000256" key="5">
    <source>
        <dbReference type="SAM" id="Phobius"/>
    </source>
</evidence>
<evidence type="ECO:0000256" key="3">
    <source>
        <dbReference type="ARBA" id="ARBA00022989"/>
    </source>
</evidence>
<evidence type="ECO:0000313" key="7">
    <source>
        <dbReference type="EMBL" id="CAB9527875.1"/>
    </source>
</evidence>
<dbReference type="PANTHER" id="PTHR10037:SF62">
    <property type="entry name" value="SODIUM CHANNEL PROTEIN 60E"/>
    <property type="match status" value="1"/>
</dbReference>
<evidence type="ECO:0000256" key="2">
    <source>
        <dbReference type="ARBA" id="ARBA00022692"/>
    </source>
</evidence>
<keyword evidence="4 5" id="KW-0472">Membrane</keyword>
<gene>
    <name evidence="7" type="ORF">SEMRO_2097_G314320.1</name>
</gene>
<feature type="transmembrane region" description="Helical" evidence="5">
    <location>
        <begin position="148"/>
        <end position="181"/>
    </location>
</feature>
<evidence type="ECO:0000256" key="1">
    <source>
        <dbReference type="ARBA" id="ARBA00004141"/>
    </source>
</evidence>
<dbReference type="EMBL" id="CAICTM010002095">
    <property type="protein sequence ID" value="CAB9527875.1"/>
    <property type="molecule type" value="Genomic_DNA"/>
</dbReference>
<feature type="transmembrane region" description="Helical" evidence="5">
    <location>
        <begin position="229"/>
        <end position="256"/>
    </location>
</feature>
<dbReference type="PANTHER" id="PTHR10037">
    <property type="entry name" value="VOLTAGE-GATED CATION CHANNEL CALCIUM AND SODIUM"/>
    <property type="match status" value="1"/>
</dbReference>
<keyword evidence="7" id="KW-0406">Ion transport</keyword>
<sequence length="367" mass="40791">MESLKDELMEGGNANGQGKAETPPTETEVYGCRNRCGTFVNGLYVQAFVLSLIVVNAILTGLATFDFPNPTVNDVLDGISILILIVFTIEVFMQLVLHGWRFILNGWLVFEFAIVLLSWFFTGIQIFMTFRLLRASGVLSRMQVMKNLLSAISGAMSRLCAIGMILMVIGYVFAVMFTVLFRDLYKTGVTSQNYFGRLDNTCFTLFQIMTLDSWSNIAREVMVFHPWAWLPFVVFVSITGFVVLNLIVAVFCDTIVGLNTGCEKAKPEEEGGTQNVWVCWTDQDSGKVCRDKVRGLSVKADVSDLRVAFSEQHGIDVKSPALLKVLKNKDDSLELKASLAMKDLFVGTNEGLGQVEEMALHVVVPQK</sequence>
<dbReference type="InterPro" id="IPR043203">
    <property type="entry name" value="VGCC_Ca_Na"/>
</dbReference>
<name>A0A9N8HX07_9STRA</name>
<keyword evidence="3 5" id="KW-1133">Transmembrane helix</keyword>
<dbReference type="Gene3D" id="1.20.120.350">
    <property type="entry name" value="Voltage-gated potassium channels. Chain C"/>
    <property type="match status" value="1"/>
</dbReference>
<keyword evidence="8" id="KW-1185">Reference proteome</keyword>
<organism evidence="7 8">
    <name type="scientific">Seminavis robusta</name>
    <dbReference type="NCBI Taxonomy" id="568900"/>
    <lineage>
        <taxon>Eukaryota</taxon>
        <taxon>Sar</taxon>
        <taxon>Stramenopiles</taxon>
        <taxon>Ochrophyta</taxon>
        <taxon>Bacillariophyta</taxon>
        <taxon>Bacillariophyceae</taxon>
        <taxon>Bacillariophycidae</taxon>
        <taxon>Naviculales</taxon>
        <taxon>Naviculaceae</taxon>
        <taxon>Seminavis</taxon>
    </lineage>
</organism>
<dbReference type="OrthoDB" id="45894at2759"/>
<dbReference type="SUPFAM" id="SSF81324">
    <property type="entry name" value="Voltage-gated potassium channels"/>
    <property type="match status" value="1"/>
</dbReference>
<dbReference type="GO" id="GO:0005248">
    <property type="term" value="F:voltage-gated sodium channel activity"/>
    <property type="evidence" value="ECO:0007669"/>
    <property type="project" value="TreeGrafter"/>
</dbReference>
<dbReference type="GO" id="GO:0001518">
    <property type="term" value="C:voltage-gated sodium channel complex"/>
    <property type="evidence" value="ECO:0007669"/>
    <property type="project" value="TreeGrafter"/>
</dbReference>
<evidence type="ECO:0000256" key="4">
    <source>
        <dbReference type="ARBA" id="ARBA00023136"/>
    </source>
</evidence>
<accession>A0A9N8HX07</accession>
<feature type="transmembrane region" description="Helical" evidence="5">
    <location>
        <begin position="102"/>
        <end position="127"/>
    </location>
</feature>
<dbReference type="Gene3D" id="1.10.287.70">
    <property type="match status" value="1"/>
</dbReference>
<keyword evidence="7" id="KW-0407">Ion channel</keyword>
<evidence type="ECO:0000259" key="6">
    <source>
        <dbReference type="Pfam" id="PF00520"/>
    </source>
</evidence>
<dbReference type="AlphaFoldDB" id="A0A9N8HX07"/>
<evidence type="ECO:0000313" key="8">
    <source>
        <dbReference type="Proteomes" id="UP001153069"/>
    </source>
</evidence>
<comment type="subcellular location">
    <subcellularLocation>
        <location evidence="1">Membrane</location>
        <topology evidence="1">Multi-pass membrane protein</topology>
    </subcellularLocation>
</comment>
<proteinExistence type="predicted"/>
<feature type="transmembrane region" description="Helical" evidence="5">
    <location>
        <begin position="75"/>
        <end position="96"/>
    </location>
</feature>
<feature type="domain" description="Ion transport" evidence="6">
    <location>
        <begin position="44"/>
        <end position="256"/>
    </location>
</feature>
<keyword evidence="2 5" id="KW-0812">Transmembrane</keyword>
<reference evidence="7" key="1">
    <citation type="submission" date="2020-06" db="EMBL/GenBank/DDBJ databases">
        <authorList>
            <consortium name="Plant Systems Biology data submission"/>
        </authorList>
    </citation>
    <scope>NUCLEOTIDE SEQUENCE</scope>
    <source>
        <strain evidence="7">D6</strain>
    </source>
</reference>
<dbReference type="InterPro" id="IPR027359">
    <property type="entry name" value="Volt_channel_dom_sf"/>
</dbReference>
<dbReference type="Proteomes" id="UP001153069">
    <property type="component" value="Unassembled WGS sequence"/>
</dbReference>